<dbReference type="STRING" id="417373.GCA_001570685_01508"/>
<dbReference type="PATRIC" id="fig|1423742.4.peg.1307"/>
<dbReference type="Gene3D" id="1.10.150.470">
    <property type="match status" value="1"/>
</dbReference>
<dbReference type="InterPro" id="IPR052933">
    <property type="entry name" value="DNA_Protect_Modify"/>
</dbReference>
<feature type="domain" description="DNA methylase adenine-specific" evidence="1">
    <location>
        <begin position="100"/>
        <end position="308"/>
    </location>
</feature>
<sequence>MSATLEELFQQFDAGTQTLQTALNSSYLDAFLENAENLIDQGRVRVEDGVPNSEDQAVLAAMYQQVLARPTDAETMRQLVQLSMLKVTHQDQLPSNYQITPDTIGLLMAALATRILPVDRALQVLDLVVGSGNLLTTVMNQLQRATDQSVQGYGVDNDEMMLAVASVSTTLQKAAVDLYHQDAILDLSVPQVDLVVADLPVGYYPLDDNTEKYLTKAATGHSYVHHLLIEQAMNYLQPGGFGLFLVPQTLFQSAESQGLVRWIQSVAHLQGILNLPSDLFANEKAAKSILILQRQGGNAHQVGKVLLGSFPKLTDQSEFTRFMRQIDQWVATDLKQTK</sequence>
<dbReference type="Pfam" id="PF21106">
    <property type="entry name" value="YtxK_like"/>
    <property type="match status" value="1"/>
</dbReference>
<proteinExistence type="predicted"/>
<evidence type="ECO:0000313" key="3">
    <source>
        <dbReference type="EMBL" id="KRL94796.1"/>
    </source>
</evidence>
<dbReference type="Proteomes" id="UP000051084">
    <property type="component" value="Unassembled WGS sequence"/>
</dbReference>
<organism evidence="3 4">
    <name type="scientific">Limosilactobacillus equigenerosi DSM 18793 = JCM 14505</name>
    <dbReference type="NCBI Taxonomy" id="1423742"/>
    <lineage>
        <taxon>Bacteria</taxon>
        <taxon>Bacillati</taxon>
        <taxon>Bacillota</taxon>
        <taxon>Bacilli</taxon>
        <taxon>Lactobacillales</taxon>
        <taxon>Lactobacillaceae</taxon>
        <taxon>Limosilactobacillus</taxon>
    </lineage>
</organism>
<keyword evidence="4" id="KW-1185">Reference proteome</keyword>
<dbReference type="InterPro" id="IPR048375">
    <property type="entry name" value="YtxK-like_N"/>
</dbReference>
<dbReference type="EMBL" id="AZGC01000029">
    <property type="protein sequence ID" value="KRL94796.1"/>
    <property type="molecule type" value="Genomic_DNA"/>
</dbReference>
<gene>
    <name evidence="3" type="ORF">FC21_GL001262</name>
</gene>
<dbReference type="GO" id="GO:0008170">
    <property type="term" value="F:N-methyltransferase activity"/>
    <property type="evidence" value="ECO:0007669"/>
    <property type="project" value="InterPro"/>
</dbReference>
<reference evidence="3 4" key="1">
    <citation type="journal article" date="2015" name="Genome Announc.">
        <title>Expanding the biotechnology potential of lactobacilli through comparative genomics of 213 strains and associated genera.</title>
        <authorList>
            <person name="Sun Z."/>
            <person name="Harris H.M."/>
            <person name="McCann A."/>
            <person name="Guo C."/>
            <person name="Argimon S."/>
            <person name="Zhang W."/>
            <person name="Yang X."/>
            <person name="Jeffery I.B."/>
            <person name="Cooney J.C."/>
            <person name="Kagawa T.F."/>
            <person name="Liu W."/>
            <person name="Song Y."/>
            <person name="Salvetti E."/>
            <person name="Wrobel A."/>
            <person name="Rasinkangas P."/>
            <person name="Parkhill J."/>
            <person name="Rea M.C."/>
            <person name="O'Sullivan O."/>
            <person name="Ritari J."/>
            <person name="Douillard F.P."/>
            <person name="Paul Ross R."/>
            <person name="Yang R."/>
            <person name="Briner A.E."/>
            <person name="Felis G.E."/>
            <person name="de Vos W.M."/>
            <person name="Barrangou R."/>
            <person name="Klaenhammer T.R."/>
            <person name="Caufield P.W."/>
            <person name="Cui Y."/>
            <person name="Zhang H."/>
            <person name="O'Toole P.W."/>
        </authorList>
    </citation>
    <scope>NUCLEOTIDE SEQUENCE [LARGE SCALE GENOMIC DNA]</scope>
    <source>
        <strain evidence="3 4">DSM 18793</strain>
    </source>
</reference>
<accession>A0A0R1UNS9</accession>
<dbReference type="InterPro" id="IPR003356">
    <property type="entry name" value="DNA_methylase_A-5"/>
</dbReference>
<dbReference type="Pfam" id="PF02384">
    <property type="entry name" value="N6_Mtase"/>
    <property type="match status" value="1"/>
</dbReference>
<dbReference type="PANTHER" id="PTHR41313:SF1">
    <property type="entry name" value="DNA METHYLASE ADENINE-SPECIFIC DOMAIN-CONTAINING PROTEIN"/>
    <property type="match status" value="1"/>
</dbReference>
<evidence type="ECO:0000313" key="4">
    <source>
        <dbReference type="Proteomes" id="UP000051084"/>
    </source>
</evidence>
<evidence type="ECO:0000259" key="2">
    <source>
        <dbReference type="Pfam" id="PF21106"/>
    </source>
</evidence>
<dbReference type="PIRSF" id="PIRSF026567">
    <property type="entry name" value="Adenine_mtase_bact_prd"/>
    <property type="match status" value="1"/>
</dbReference>
<dbReference type="PANTHER" id="PTHR41313">
    <property type="entry name" value="ADENINE-SPECIFIC METHYLTRANSFERASE"/>
    <property type="match status" value="1"/>
</dbReference>
<dbReference type="InterPro" id="IPR016843">
    <property type="entry name" value="S-AdoMet-dep_Ade-MeTrfase_prd"/>
</dbReference>
<name>A0A0R1UNS9_9LACO</name>
<comment type="caution">
    <text evidence="3">The sequence shown here is derived from an EMBL/GenBank/DDBJ whole genome shotgun (WGS) entry which is preliminary data.</text>
</comment>
<evidence type="ECO:0000259" key="1">
    <source>
        <dbReference type="Pfam" id="PF02384"/>
    </source>
</evidence>
<dbReference type="InterPro" id="IPR029063">
    <property type="entry name" value="SAM-dependent_MTases_sf"/>
</dbReference>
<protein>
    <submittedName>
        <fullName evidence="3">Uncharacterized protein</fullName>
    </submittedName>
</protein>
<dbReference type="GO" id="GO:0003677">
    <property type="term" value="F:DNA binding"/>
    <property type="evidence" value="ECO:0007669"/>
    <property type="project" value="InterPro"/>
</dbReference>
<dbReference type="Gene3D" id="3.40.50.150">
    <property type="entry name" value="Vaccinia Virus protein VP39"/>
    <property type="match status" value="1"/>
</dbReference>
<dbReference type="AlphaFoldDB" id="A0A0R1UNS9"/>
<dbReference type="SUPFAM" id="SSF53335">
    <property type="entry name" value="S-adenosyl-L-methionine-dependent methyltransferases"/>
    <property type="match status" value="1"/>
</dbReference>
<feature type="domain" description="YtxK-like N-terminal helical" evidence="2">
    <location>
        <begin position="6"/>
        <end position="86"/>
    </location>
</feature>